<dbReference type="RefSeq" id="WP_257741343.1">
    <property type="nucleotide sequence ID" value="NZ_CP096115.1"/>
</dbReference>
<evidence type="ECO:0000259" key="1">
    <source>
        <dbReference type="Pfam" id="PF13847"/>
    </source>
</evidence>
<reference evidence="2" key="1">
    <citation type="submission" date="2022-04" db="EMBL/GenBank/DDBJ databases">
        <title>Complete genome of Methanoplanus endosymbiosus DSM 3599.</title>
        <authorList>
            <person name="Chen S.-C."/>
            <person name="You Y.-T."/>
            <person name="Zhou Y.-Z."/>
            <person name="Lai M.-C."/>
        </authorList>
    </citation>
    <scope>NUCLEOTIDE SEQUENCE</scope>
    <source>
        <strain evidence="2">DSM 3599</strain>
    </source>
</reference>
<dbReference type="InterPro" id="IPR025714">
    <property type="entry name" value="Methyltranfer_dom"/>
</dbReference>
<dbReference type="GeneID" id="74307495"/>
<dbReference type="GO" id="GO:0008168">
    <property type="term" value="F:methyltransferase activity"/>
    <property type="evidence" value="ECO:0007669"/>
    <property type="project" value="UniProtKB-KW"/>
</dbReference>
<keyword evidence="3" id="KW-1185">Reference proteome</keyword>
<dbReference type="Proteomes" id="UP001060368">
    <property type="component" value="Chromosome"/>
</dbReference>
<feature type="domain" description="Methyltransferase" evidence="1">
    <location>
        <begin position="44"/>
        <end position="171"/>
    </location>
</feature>
<keyword evidence="2" id="KW-0808">Transferase</keyword>
<dbReference type="GO" id="GO:0032259">
    <property type="term" value="P:methylation"/>
    <property type="evidence" value="ECO:0007669"/>
    <property type="project" value="UniProtKB-KW"/>
</dbReference>
<dbReference type="PANTHER" id="PTHR43861">
    <property type="entry name" value="TRANS-ACONITATE 2-METHYLTRANSFERASE-RELATED"/>
    <property type="match status" value="1"/>
</dbReference>
<dbReference type="EMBL" id="CP096115">
    <property type="protein sequence ID" value="UUX91191.1"/>
    <property type="molecule type" value="Genomic_DNA"/>
</dbReference>
<evidence type="ECO:0000313" key="2">
    <source>
        <dbReference type="EMBL" id="UUX91191.1"/>
    </source>
</evidence>
<dbReference type="Pfam" id="PF13847">
    <property type="entry name" value="Methyltransf_31"/>
    <property type="match status" value="1"/>
</dbReference>
<dbReference type="KEGG" id="mend:L6E24_07305"/>
<sequence>MKTVHKGNNQAEKLCRYSFTHAHMLDNSIRRLFQNPKKILAPHIKPGMTVIDLGCGPGTFTRAMAELAGDKGTAIGCDIQDEMLRCAEGRCRRTGPESRIIWHKSSPEKTGIKHKADFILSFYMVHEVSDRNSFLKEIFEMLRPEGKYLIVEPAFHVTEAEFEKTIKSAAEAGFTVEKNPKISFSRAVLLSKREE</sequence>
<accession>A0A9E7PM64</accession>
<name>A0A9E7PM64_9EURY</name>
<dbReference type="AlphaFoldDB" id="A0A9E7PM64"/>
<evidence type="ECO:0000313" key="3">
    <source>
        <dbReference type="Proteomes" id="UP001060368"/>
    </source>
</evidence>
<dbReference type="Gene3D" id="3.40.50.150">
    <property type="entry name" value="Vaccinia Virus protein VP39"/>
    <property type="match status" value="1"/>
</dbReference>
<dbReference type="SUPFAM" id="SSF53335">
    <property type="entry name" value="S-adenosyl-L-methionine-dependent methyltransferases"/>
    <property type="match status" value="1"/>
</dbReference>
<dbReference type="CDD" id="cd02440">
    <property type="entry name" value="AdoMet_MTases"/>
    <property type="match status" value="1"/>
</dbReference>
<dbReference type="PANTHER" id="PTHR43861:SF1">
    <property type="entry name" value="TRANS-ACONITATE 2-METHYLTRANSFERASE"/>
    <property type="match status" value="1"/>
</dbReference>
<gene>
    <name evidence="2" type="ORF">L6E24_07305</name>
</gene>
<keyword evidence="2" id="KW-0489">Methyltransferase</keyword>
<dbReference type="InterPro" id="IPR029063">
    <property type="entry name" value="SAM-dependent_MTases_sf"/>
</dbReference>
<protein>
    <submittedName>
        <fullName evidence="2">Class I SAM-dependent methyltransferase</fullName>
    </submittedName>
</protein>
<organism evidence="2 3">
    <name type="scientific">Methanoplanus endosymbiosus</name>
    <dbReference type="NCBI Taxonomy" id="33865"/>
    <lineage>
        <taxon>Archaea</taxon>
        <taxon>Methanobacteriati</taxon>
        <taxon>Methanobacteriota</taxon>
        <taxon>Stenosarchaea group</taxon>
        <taxon>Methanomicrobia</taxon>
        <taxon>Methanomicrobiales</taxon>
        <taxon>Methanomicrobiaceae</taxon>
        <taxon>Methanoplanus</taxon>
    </lineage>
</organism>
<proteinExistence type="predicted"/>